<evidence type="ECO:0000256" key="1">
    <source>
        <dbReference type="SAM" id="Phobius"/>
    </source>
</evidence>
<dbReference type="Proteomes" id="UP000245618">
    <property type="component" value="Unassembled WGS sequence"/>
</dbReference>
<keyword evidence="1" id="KW-0812">Transmembrane</keyword>
<keyword evidence="1" id="KW-0472">Membrane</keyword>
<protein>
    <submittedName>
        <fullName evidence="2">Uncharacterized protein</fullName>
    </submittedName>
</protein>
<gene>
    <name evidence="2" type="ORF">DB891_03735</name>
</gene>
<keyword evidence="1" id="KW-1133">Transmembrane helix</keyword>
<proteinExistence type="predicted"/>
<sequence length="161" mass="18677">MISFEKKIMDKPTAKLYDSLLKEIAKTPNSPWHVSQIFKNAELVGFTTAIQIETAITLFQEDGLIDFIKHPKSPEHNFGIYSITGKGVKFITFEGGYTEKRLYENYDKVNKRFTVVRHWVWFYSFLISFIANISFIVAFQLGYIEYTPILKEIMDKIGLSS</sequence>
<accession>A0A2U1K0M3</accession>
<evidence type="ECO:0000313" key="2">
    <source>
        <dbReference type="EMBL" id="PWA10952.1"/>
    </source>
</evidence>
<name>A0A2U1K0M3_9FLAO</name>
<dbReference type="AlphaFoldDB" id="A0A2U1K0M3"/>
<organism evidence="2 3">
    <name type="scientific">Flavobacterium laiguense</name>
    <dbReference type="NCBI Taxonomy" id="2169409"/>
    <lineage>
        <taxon>Bacteria</taxon>
        <taxon>Pseudomonadati</taxon>
        <taxon>Bacteroidota</taxon>
        <taxon>Flavobacteriia</taxon>
        <taxon>Flavobacteriales</taxon>
        <taxon>Flavobacteriaceae</taxon>
        <taxon>Flavobacterium</taxon>
    </lineage>
</organism>
<reference evidence="2 3" key="1">
    <citation type="submission" date="2018-04" db="EMBL/GenBank/DDBJ databases">
        <title>Flavobacterium sp. nov., isolated from glacier ice.</title>
        <authorList>
            <person name="Liu Q."/>
            <person name="Xin Y.-H."/>
        </authorList>
    </citation>
    <scope>NUCLEOTIDE SEQUENCE [LARGE SCALE GENOMIC DNA]</scope>
    <source>
        <strain evidence="2 3">LB2P30</strain>
    </source>
</reference>
<comment type="caution">
    <text evidence="2">The sequence shown here is derived from an EMBL/GenBank/DDBJ whole genome shotgun (WGS) entry which is preliminary data.</text>
</comment>
<keyword evidence="3" id="KW-1185">Reference proteome</keyword>
<dbReference type="EMBL" id="QCZH01000002">
    <property type="protein sequence ID" value="PWA10952.1"/>
    <property type="molecule type" value="Genomic_DNA"/>
</dbReference>
<feature type="transmembrane region" description="Helical" evidence="1">
    <location>
        <begin position="120"/>
        <end position="144"/>
    </location>
</feature>
<evidence type="ECO:0000313" key="3">
    <source>
        <dbReference type="Proteomes" id="UP000245618"/>
    </source>
</evidence>